<dbReference type="AlphaFoldDB" id="A0A931MIS9"/>
<dbReference type="Proteomes" id="UP000651050">
    <property type="component" value="Unassembled WGS sequence"/>
</dbReference>
<dbReference type="RefSeq" id="WP_196987809.1">
    <property type="nucleotide sequence ID" value="NZ_JADWYS010000001.1"/>
</dbReference>
<accession>A0A931MIS9</accession>
<evidence type="ECO:0000313" key="1">
    <source>
        <dbReference type="EMBL" id="MBG9390048.1"/>
    </source>
</evidence>
<dbReference type="EMBL" id="JADWYS010000001">
    <property type="protein sequence ID" value="MBG9390048.1"/>
    <property type="molecule type" value="Genomic_DNA"/>
</dbReference>
<keyword evidence="2" id="KW-1185">Reference proteome</keyword>
<reference evidence="1" key="1">
    <citation type="submission" date="2020-11" db="EMBL/GenBank/DDBJ databases">
        <title>Bacterial whole genome sequence for Caenimonas sp. DR4.4.</title>
        <authorList>
            <person name="Le V."/>
            <person name="Ko S.-R."/>
            <person name="Ahn C.-Y."/>
            <person name="Oh H.-M."/>
        </authorList>
    </citation>
    <scope>NUCLEOTIDE SEQUENCE</scope>
    <source>
        <strain evidence="1">DR4.4</strain>
    </source>
</reference>
<proteinExistence type="predicted"/>
<sequence length="275" mass="28682">MKTLTVVEAGRGTHEALSRGRGTVCAVFRRSVYLHLPGDRHVCLGDGTVGRGPINGIVAEGAELHALRQGDRVRVNSRDAMHWLPRVRSAAPVAGALRGNLRSLRNAAALGVPRDGLGSRLAGAASPFLQQADAALDAFDAWLRSPVRAFPDAAVGLLGWGPGLTPSGDDYLAGALVALRAMGCDATAERLWDALRDAAATRTHAISRAHLVAAAGGEAHETLHDCLEQLLGGDEPRWDEPLARLSRAGHCSGWDALAGAAAAVRAMVASKGATR</sequence>
<gene>
    <name evidence="1" type="ORF">I5803_18615</name>
</gene>
<name>A0A931MIS9_9BURK</name>
<dbReference type="Pfam" id="PF11392">
    <property type="entry name" value="AllH"/>
    <property type="match status" value="1"/>
</dbReference>
<organism evidence="1 2">
    <name type="scientific">Caenimonas aquaedulcis</name>
    <dbReference type="NCBI Taxonomy" id="2793270"/>
    <lineage>
        <taxon>Bacteria</taxon>
        <taxon>Pseudomonadati</taxon>
        <taxon>Pseudomonadota</taxon>
        <taxon>Betaproteobacteria</taxon>
        <taxon>Burkholderiales</taxon>
        <taxon>Comamonadaceae</taxon>
        <taxon>Caenimonas</taxon>
    </lineage>
</organism>
<dbReference type="InterPro" id="IPR021530">
    <property type="entry name" value="AllH-like"/>
</dbReference>
<evidence type="ECO:0000313" key="2">
    <source>
        <dbReference type="Proteomes" id="UP000651050"/>
    </source>
</evidence>
<protein>
    <submittedName>
        <fullName evidence="1">DUF2877 domain-containing protein</fullName>
    </submittedName>
</protein>
<comment type="caution">
    <text evidence="1">The sequence shown here is derived from an EMBL/GenBank/DDBJ whole genome shotgun (WGS) entry which is preliminary data.</text>
</comment>